<organism evidence="1">
    <name type="scientific">viral metagenome</name>
    <dbReference type="NCBI Taxonomy" id="1070528"/>
    <lineage>
        <taxon>unclassified sequences</taxon>
        <taxon>metagenomes</taxon>
        <taxon>organismal metagenomes</taxon>
    </lineage>
</organism>
<protein>
    <submittedName>
        <fullName evidence="1">Uncharacterized protein</fullName>
    </submittedName>
</protein>
<sequence length="311" mass="36328">MVGLLYNRYDVKTRLSEEEDNYKKIREYLLNDSSIAKSKNPTMWIHVPYKINARQWKSFGSRNTTDLNQPYLSVCVRSLIDKCGKDFNICLIDDDSFAKLVPDWIIDMSRLPEPIIQYVRYLGLCKLILFYGGMITPVSFLCTKNLNDMYQSMTSIKRPFFIENLTTNSSVSVQTKVFPSFEMFGCLKNNDSMKQLIRILEENLSRDVTQETMFLGQHERFLYDMLQRNEITMVDGRIIGVKDNENKTIPIEDLFSQENNCITLHQTNVGILIPRDDILKRTKYNWLVSLNVQAVLESDFYLARQLKISLN</sequence>
<evidence type="ECO:0000313" key="1">
    <source>
        <dbReference type="EMBL" id="QHU34194.1"/>
    </source>
</evidence>
<proteinExistence type="predicted"/>
<accession>A0A6C0LX99</accession>
<dbReference type="EMBL" id="MN740567">
    <property type="protein sequence ID" value="QHU34194.1"/>
    <property type="molecule type" value="Genomic_DNA"/>
</dbReference>
<reference evidence="1" key="1">
    <citation type="journal article" date="2020" name="Nature">
        <title>Giant virus diversity and host interactions through global metagenomics.</title>
        <authorList>
            <person name="Schulz F."/>
            <person name="Roux S."/>
            <person name="Paez-Espino D."/>
            <person name="Jungbluth S."/>
            <person name="Walsh D.A."/>
            <person name="Denef V.J."/>
            <person name="McMahon K.D."/>
            <person name="Konstantinidis K.T."/>
            <person name="Eloe-Fadrosh E.A."/>
            <person name="Kyrpides N.C."/>
            <person name="Woyke T."/>
        </authorList>
    </citation>
    <scope>NUCLEOTIDE SEQUENCE</scope>
    <source>
        <strain evidence="1">GVMAG-S-1016713-123</strain>
    </source>
</reference>
<name>A0A6C0LX99_9ZZZZ</name>
<dbReference type="AlphaFoldDB" id="A0A6C0LX99"/>